<evidence type="ECO:0000313" key="9">
    <source>
        <dbReference type="Proteomes" id="UP000548476"/>
    </source>
</evidence>
<accession>A0A841F7N5</accession>
<evidence type="ECO:0000256" key="6">
    <source>
        <dbReference type="SAM" id="Phobius"/>
    </source>
</evidence>
<dbReference type="Gene3D" id="3.40.30.10">
    <property type="entry name" value="Glutaredoxin"/>
    <property type="match status" value="1"/>
</dbReference>
<keyword evidence="6" id="KW-1133">Transmembrane helix</keyword>
<evidence type="ECO:0000256" key="2">
    <source>
        <dbReference type="ARBA" id="ARBA00022729"/>
    </source>
</evidence>
<evidence type="ECO:0000256" key="1">
    <source>
        <dbReference type="ARBA" id="ARBA00005791"/>
    </source>
</evidence>
<keyword evidence="6" id="KW-0812">Transmembrane</keyword>
<dbReference type="GO" id="GO:0016491">
    <property type="term" value="F:oxidoreductase activity"/>
    <property type="evidence" value="ECO:0007669"/>
    <property type="project" value="UniProtKB-KW"/>
</dbReference>
<evidence type="ECO:0000313" key="8">
    <source>
        <dbReference type="EMBL" id="MBB6033051.1"/>
    </source>
</evidence>
<dbReference type="InterPro" id="IPR036249">
    <property type="entry name" value="Thioredoxin-like_sf"/>
</dbReference>
<dbReference type="InterPro" id="IPR012336">
    <property type="entry name" value="Thioredoxin-like_fold"/>
</dbReference>
<dbReference type="GO" id="GO:0016853">
    <property type="term" value="F:isomerase activity"/>
    <property type="evidence" value="ECO:0007669"/>
    <property type="project" value="UniProtKB-KW"/>
</dbReference>
<proteinExistence type="inferred from homology"/>
<evidence type="ECO:0000259" key="7">
    <source>
        <dbReference type="Pfam" id="PF13462"/>
    </source>
</evidence>
<gene>
    <name evidence="8" type="ORF">HNR73_000898</name>
</gene>
<reference evidence="8 9" key="1">
    <citation type="submission" date="2020-08" db="EMBL/GenBank/DDBJ databases">
        <title>Genomic Encyclopedia of Type Strains, Phase IV (KMG-IV): sequencing the most valuable type-strain genomes for metagenomic binning, comparative biology and taxonomic classification.</title>
        <authorList>
            <person name="Goeker M."/>
        </authorList>
    </citation>
    <scope>NUCLEOTIDE SEQUENCE [LARGE SCALE GENOMIC DNA]</scope>
    <source>
        <strain evidence="8 9">YIM 65646</strain>
    </source>
</reference>
<dbReference type="Pfam" id="PF13462">
    <property type="entry name" value="Thioredoxin_4"/>
    <property type="match status" value="1"/>
</dbReference>
<evidence type="ECO:0000256" key="4">
    <source>
        <dbReference type="ARBA" id="ARBA00023157"/>
    </source>
</evidence>
<comment type="caution">
    <text evidence="8">The sequence shown here is derived from an EMBL/GenBank/DDBJ whole genome shotgun (WGS) entry which is preliminary data.</text>
</comment>
<evidence type="ECO:0000256" key="3">
    <source>
        <dbReference type="ARBA" id="ARBA00023002"/>
    </source>
</evidence>
<dbReference type="PANTHER" id="PTHR13887:SF14">
    <property type="entry name" value="DISULFIDE BOND FORMATION PROTEIN D"/>
    <property type="match status" value="1"/>
</dbReference>
<keyword evidence="6" id="KW-0472">Membrane</keyword>
<dbReference type="Proteomes" id="UP000548476">
    <property type="component" value="Unassembled WGS sequence"/>
</dbReference>
<dbReference type="EMBL" id="JACHGT010000002">
    <property type="protein sequence ID" value="MBB6033051.1"/>
    <property type="molecule type" value="Genomic_DNA"/>
</dbReference>
<dbReference type="AlphaFoldDB" id="A0A841F7N5"/>
<dbReference type="CDD" id="cd02972">
    <property type="entry name" value="DsbA_family"/>
    <property type="match status" value="1"/>
</dbReference>
<dbReference type="PANTHER" id="PTHR13887">
    <property type="entry name" value="GLUTATHIONE S-TRANSFERASE KAPPA"/>
    <property type="match status" value="1"/>
</dbReference>
<keyword evidence="9" id="KW-1185">Reference proteome</keyword>
<keyword evidence="2" id="KW-0732">Signal</keyword>
<feature type="domain" description="Thioredoxin-like fold" evidence="7">
    <location>
        <begin position="74"/>
        <end position="229"/>
    </location>
</feature>
<keyword evidence="3" id="KW-0560">Oxidoreductase</keyword>
<dbReference type="RefSeq" id="WP_184785967.1">
    <property type="nucleotide sequence ID" value="NZ_BONT01000022.1"/>
</dbReference>
<name>A0A841F7N5_9ACTN</name>
<keyword evidence="4" id="KW-1015">Disulfide bond</keyword>
<comment type="similarity">
    <text evidence="1">Belongs to the thioredoxin family. DsbA subfamily.</text>
</comment>
<dbReference type="SUPFAM" id="SSF52833">
    <property type="entry name" value="Thioredoxin-like"/>
    <property type="match status" value="1"/>
</dbReference>
<feature type="transmembrane region" description="Helical" evidence="6">
    <location>
        <begin position="28"/>
        <end position="49"/>
    </location>
</feature>
<protein>
    <submittedName>
        <fullName evidence="8">Protein-disulfide isomerase</fullName>
    </submittedName>
</protein>
<keyword evidence="8" id="KW-0413">Isomerase</keyword>
<evidence type="ECO:0000256" key="5">
    <source>
        <dbReference type="ARBA" id="ARBA00023284"/>
    </source>
</evidence>
<sequence length="248" mass="25815">MGKAQRQRQAAQVVREQLAAEQRRKRTLIAVGVAVAVLVVGGAIGYGIYQGNKESKVTEPIAATVNYGFQTGNGPVTVDLYVDFMCPACKAFEQTYEQQLQQAAQAGQITLIKHPVAILNRMSQGTDYSTRAGASSVCAANDGKFTEFSTALFAAQPQENTSGLTNGELTDIGKGVGLGDTFANCTNAQTYAAWIDKGTEKASEDGLSGTPYVKINGESVELKDFATALDAAIGAAGGASADPSASTS</sequence>
<keyword evidence="5" id="KW-0676">Redox-active center</keyword>
<organism evidence="8 9">
    <name type="scientific">Phytomonospora endophytica</name>
    <dbReference type="NCBI Taxonomy" id="714109"/>
    <lineage>
        <taxon>Bacteria</taxon>
        <taxon>Bacillati</taxon>
        <taxon>Actinomycetota</taxon>
        <taxon>Actinomycetes</taxon>
        <taxon>Micromonosporales</taxon>
        <taxon>Micromonosporaceae</taxon>
        <taxon>Phytomonospora</taxon>
    </lineage>
</organism>